<feature type="compositionally biased region" description="Low complexity" evidence="1">
    <location>
        <begin position="213"/>
        <end position="224"/>
    </location>
</feature>
<gene>
    <name evidence="2" type="ORF">Bca52824_070029</name>
</gene>
<comment type="caution">
    <text evidence="2">The sequence shown here is derived from an EMBL/GenBank/DDBJ whole genome shotgun (WGS) entry which is preliminary data.</text>
</comment>
<keyword evidence="3" id="KW-1185">Reference proteome</keyword>
<dbReference type="EMBL" id="JAAMPC010000014">
    <property type="protein sequence ID" value="KAG2262950.1"/>
    <property type="molecule type" value="Genomic_DNA"/>
</dbReference>
<protein>
    <submittedName>
        <fullName evidence="2">Uncharacterized protein</fullName>
    </submittedName>
</protein>
<reference evidence="2 3" key="1">
    <citation type="submission" date="2020-02" db="EMBL/GenBank/DDBJ databases">
        <authorList>
            <person name="Ma Q."/>
            <person name="Huang Y."/>
            <person name="Song X."/>
            <person name="Pei D."/>
        </authorList>
    </citation>
    <scope>NUCLEOTIDE SEQUENCE [LARGE SCALE GENOMIC DNA]</scope>
    <source>
        <strain evidence="2">Sxm20200214</strain>
        <tissue evidence="2">Leaf</tissue>
    </source>
</reference>
<dbReference type="AlphaFoldDB" id="A0A8X7U1M7"/>
<dbReference type="Gene3D" id="2.40.50.140">
    <property type="entry name" value="Nucleic acid-binding proteins"/>
    <property type="match status" value="1"/>
</dbReference>
<feature type="region of interest" description="Disordered" evidence="1">
    <location>
        <begin position="203"/>
        <end position="233"/>
    </location>
</feature>
<dbReference type="InterPro" id="IPR012340">
    <property type="entry name" value="NA-bd_OB-fold"/>
</dbReference>
<evidence type="ECO:0000313" key="2">
    <source>
        <dbReference type="EMBL" id="KAG2262950.1"/>
    </source>
</evidence>
<dbReference type="Proteomes" id="UP000886595">
    <property type="component" value="Unassembled WGS sequence"/>
</dbReference>
<sequence>MFEDEDEKPELQCRMYESLYPAEGSIVMGKVTKIDLNEATVYLVEYRKTSKLRLSAEAYKLAGWPSLKEMKALHEDEKHNSWRIKDPSKLQNCSLKQLHDICYTIALTRHAEAFFKKHGRLARDKYLSIQDVVNKAVAAGLIDRDWTLSDLDRLVSIVKDEGFIRDKECPLTYSSEVKAAKSDSDSDDISTFPCCQDPHCPFALSPERKTSESGDSSDSGSSESDGPKPKLEVPQMNVFTAGIDLLREDMSEFILGALKEGPLTCSVFMFPSYESVRKDVIFEHTPDEKVAFEMDNGFGLDLHTMLLTGDGVDRRGKH</sequence>
<proteinExistence type="predicted"/>
<name>A0A8X7U1M7_BRACI</name>
<evidence type="ECO:0000313" key="3">
    <source>
        <dbReference type="Proteomes" id="UP000886595"/>
    </source>
</evidence>
<organism evidence="2 3">
    <name type="scientific">Brassica carinata</name>
    <name type="common">Ethiopian mustard</name>
    <name type="synonym">Abyssinian cabbage</name>
    <dbReference type="NCBI Taxonomy" id="52824"/>
    <lineage>
        <taxon>Eukaryota</taxon>
        <taxon>Viridiplantae</taxon>
        <taxon>Streptophyta</taxon>
        <taxon>Embryophyta</taxon>
        <taxon>Tracheophyta</taxon>
        <taxon>Spermatophyta</taxon>
        <taxon>Magnoliopsida</taxon>
        <taxon>eudicotyledons</taxon>
        <taxon>Gunneridae</taxon>
        <taxon>Pentapetalae</taxon>
        <taxon>rosids</taxon>
        <taxon>malvids</taxon>
        <taxon>Brassicales</taxon>
        <taxon>Brassicaceae</taxon>
        <taxon>Brassiceae</taxon>
        <taxon>Brassica</taxon>
    </lineage>
</organism>
<dbReference type="OrthoDB" id="1038587at2759"/>
<accession>A0A8X7U1M7</accession>
<evidence type="ECO:0000256" key="1">
    <source>
        <dbReference type="SAM" id="MobiDB-lite"/>
    </source>
</evidence>